<evidence type="ECO:0000313" key="11">
    <source>
        <dbReference type="Proteomes" id="UP001431010"/>
    </source>
</evidence>
<name>A0ABY3RKM0_9BRAD</name>
<feature type="transmembrane region" description="Helical" evidence="8">
    <location>
        <begin position="224"/>
        <end position="243"/>
    </location>
</feature>
<evidence type="ECO:0000256" key="8">
    <source>
        <dbReference type="SAM" id="Phobius"/>
    </source>
</evidence>
<evidence type="ECO:0000256" key="3">
    <source>
        <dbReference type="ARBA" id="ARBA00022475"/>
    </source>
</evidence>
<keyword evidence="3" id="KW-1003">Cell membrane</keyword>
<dbReference type="EMBL" id="CP088156">
    <property type="protein sequence ID" value="UFZ07873.1"/>
    <property type="molecule type" value="Genomic_DNA"/>
</dbReference>
<protein>
    <submittedName>
        <fullName evidence="10">Type II secretion system F family protein</fullName>
    </submittedName>
</protein>
<dbReference type="InterPro" id="IPR003004">
    <property type="entry name" value="GspF/PilC"/>
</dbReference>
<comment type="similarity">
    <text evidence="2">Belongs to the GSP F family.</text>
</comment>
<dbReference type="PRINTS" id="PR00812">
    <property type="entry name" value="BCTERIALGSPF"/>
</dbReference>
<evidence type="ECO:0000256" key="4">
    <source>
        <dbReference type="ARBA" id="ARBA00022519"/>
    </source>
</evidence>
<evidence type="ECO:0000256" key="2">
    <source>
        <dbReference type="ARBA" id="ARBA00005745"/>
    </source>
</evidence>
<reference evidence="10" key="1">
    <citation type="journal article" date="2024" name="Antonie Van Leeuwenhoek">
        <title>Bradyrhizobium ontarionense sp. nov., a novel bacterial symbiont isolated from Aeschynomene indica (Indian jointvetch), harbours photosynthesis, nitrogen fixation and nitrous oxide (N2O) reductase genes.</title>
        <authorList>
            <person name="Bromfield E.S.P."/>
            <person name="Cloutier S."/>
        </authorList>
    </citation>
    <scope>NUCLEOTIDE SEQUENCE</scope>
    <source>
        <strain evidence="10">A19</strain>
    </source>
</reference>
<gene>
    <name evidence="10" type="ORF">LQG66_16905</name>
</gene>
<evidence type="ECO:0000256" key="1">
    <source>
        <dbReference type="ARBA" id="ARBA00004429"/>
    </source>
</evidence>
<organism evidence="10 11">
    <name type="scientific">Bradyrhizobium ontarionense</name>
    <dbReference type="NCBI Taxonomy" id="2898149"/>
    <lineage>
        <taxon>Bacteria</taxon>
        <taxon>Pseudomonadati</taxon>
        <taxon>Pseudomonadota</taxon>
        <taxon>Alphaproteobacteria</taxon>
        <taxon>Hyphomicrobiales</taxon>
        <taxon>Nitrobacteraceae</taxon>
        <taxon>Bradyrhizobium</taxon>
    </lineage>
</organism>
<keyword evidence="5 8" id="KW-0812">Transmembrane</keyword>
<evidence type="ECO:0000256" key="6">
    <source>
        <dbReference type="ARBA" id="ARBA00022989"/>
    </source>
</evidence>
<evidence type="ECO:0000256" key="7">
    <source>
        <dbReference type="ARBA" id="ARBA00023136"/>
    </source>
</evidence>
<dbReference type="InterPro" id="IPR042094">
    <property type="entry name" value="T2SS_GspF_sf"/>
</dbReference>
<dbReference type="Gene3D" id="1.20.81.30">
    <property type="entry name" value="Type II secretion system (T2SS), domain F"/>
    <property type="match status" value="2"/>
</dbReference>
<feature type="transmembrane region" description="Helical" evidence="8">
    <location>
        <begin position="172"/>
        <end position="192"/>
    </location>
</feature>
<dbReference type="Proteomes" id="UP001431010">
    <property type="component" value="Chromosome"/>
</dbReference>
<sequence>MSKFRYRALTQNGDVVHGTIAAATAKEVMDRIEYLQLLPIETIEEKAESSVSRDVLVLFGGPTQGDVTTFTRDLALLLKAGARLEDSLELLASDADIGRLRPIVSRLRSSILAGESFAEALTHHPLLFPAMYVALVRVGEVSGTLDHVLDLLGAERARAEAVRRKLTDAMQYPFFVLIAACLVMLFFFVYVLPQFSAVLRDFGAKTDATINTFLDISDFVRGNGATLALLASAVIAAGLLLLGRASVRVAVISQVCRLPGFAAVFRSYRTSVFCRNLAILLGSGLTLTATLRILIDIMSVTGGGPVWSAAADRVRHGGKLSEALAATNILPAMATRMIRIGEETGQLPVLAGRIAEFYEAKLQRSLDRMVGIVGPAAIILISTVVGGLIVSVMTALLSVTQLVG</sequence>
<feature type="domain" description="Type II secretion system protein GspF" evidence="9">
    <location>
        <begin position="70"/>
        <end position="193"/>
    </location>
</feature>
<dbReference type="RefSeq" id="WP_231327322.1">
    <property type="nucleotide sequence ID" value="NZ_CP088156.1"/>
</dbReference>
<feature type="domain" description="Type II secretion system protein GspF" evidence="9">
    <location>
        <begin position="273"/>
        <end position="394"/>
    </location>
</feature>
<evidence type="ECO:0000313" key="10">
    <source>
        <dbReference type="EMBL" id="UFZ07873.1"/>
    </source>
</evidence>
<feature type="transmembrane region" description="Helical" evidence="8">
    <location>
        <begin position="370"/>
        <end position="397"/>
    </location>
</feature>
<dbReference type="Pfam" id="PF00482">
    <property type="entry name" value="T2SSF"/>
    <property type="match status" value="2"/>
</dbReference>
<keyword evidence="6 8" id="KW-1133">Transmembrane helix</keyword>
<dbReference type="PANTHER" id="PTHR30012">
    <property type="entry name" value="GENERAL SECRETION PATHWAY PROTEIN"/>
    <property type="match status" value="1"/>
</dbReference>
<keyword evidence="11" id="KW-1185">Reference proteome</keyword>
<dbReference type="InterPro" id="IPR018076">
    <property type="entry name" value="T2SS_GspF_dom"/>
</dbReference>
<evidence type="ECO:0000256" key="5">
    <source>
        <dbReference type="ARBA" id="ARBA00022692"/>
    </source>
</evidence>
<accession>A0ABY3RKM0</accession>
<evidence type="ECO:0000259" key="9">
    <source>
        <dbReference type="Pfam" id="PF00482"/>
    </source>
</evidence>
<proteinExistence type="inferred from homology"/>
<comment type="subcellular location">
    <subcellularLocation>
        <location evidence="1">Cell inner membrane</location>
        <topology evidence="1">Multi-pass membrane protein</topology>
    </subcellularLocation>
</comment>
<keyword evidence="7 8" id="KW-0472">Membrane</keyword>
<dbReference type="PANTHER" id="PTHR30012:SF7">
    <property type="entry name" value="PROTEIN TRANSPORT PROTEIN HOFC HOMOLOG"/>
    <property type="match status" value="1"/>
</dbReference>
<keyword evidence="4" id="KW-0997">Cell inner membrane</keyword>